<comment type="catalytic activity">
    <reaction evidence="31">
        <text>a 1-O-alkyl-2-acyl-sn-glycero-3-phosphocholine + H2O = a 1-O-alkyl-sn-glycero-3-phosphocholine + a fatty acid + H(+)</text>
        <dbReference type="Rhea" id="RHEA:36231"/>
        <dbReference type="ChEBI" id="CHEBI:15377"/>
        <dbReference type="ChEBI" id="CHEBI:15378"/>
        <dbReference type="ChEBI" id="CHEBI:28868"/>
        <dbReference type="ChEBI" id="CHEBI:30909"/>
        <dbReference type="ChEBI" id="CHEBI:36702"/>
        <dbReference type="EC" id="3.1.1.4"/>
    </reaction>
    <physiologicalReaction direction="left-to-right" evidence="31">
        <dbReference type="Rhea" id="RHEA:36232"/>
    </physiologicalReaction>
</comment>
<comment type="catalytic activity">
    <reaction evidence="46">
        <text>2-(9Z-octadecenoyl)-glycerol + H2O = glycerol + (9Z)-octadecenoate + H(+)</text>
        <dbReference type="Rhea" id="RHEA:38491"/>
        <dbReference type="ChEBI" id="CHEBI:15377"/>
        <dbReference type="ChEBI" id="CHEBI:15378"/>
        <dbReference type="ChEBI" id="CHEBI:17754"/>
        <dbReference type="ChEBI" id="CHEBI:30823"/>
        <dbReference type="ChEBI" id="CHEBI:73990"/>
    </reaction>
    <physiologicalReaction direction="left-to-right" evidence="46">
        <dbReference type="Rhea" id="RHEA:38492"/>
    </physiologicalReaction>
</comment>
<dbReference type="GO" id="GO:0004622">
    <property type="term" value="F:phosphatidylcholine lysophospholipase activity"/>
    <property type="evidence" value="ECO:0007669"/>
    <property type="project" value="UniProtKB-EC"/>
</dbReference>
<comment type="catalytic activity">
    <reaction evidence="45">
        <text>1,3-di-(9Z-octadecenoyl)-glycerol + H2O = 1-(9Z-octadecenoyl)-glycerol + (9Z)-octadecenoate + H(+)</text>
        <dbReference type="Rhea" id="RHEA:39939"/>
        <dbReference type="ChEBI" id="CHEBI:15377"/>
        <dbReference type="ChEBI" id="CHEBI:15378"/>
        <dbReference type="ChEBI" id="CHEBI:30823"/>
        <dbReference type="ChEBI" id="CHEBI:75342"/>
        <dbReference type="ChEBI" id="CHEBI:75735"/>
    </reaction>
    <physiologicalReaction direction="left-to-right" evidence="45">
        <dbReference type="Rhea" id="RHEA:39940"/>
    </physiologicalReaction>
</comment>
<evidence type="ECO:0000256" key="47">
    <source>
        <dbReference type="SAM" id="MobiDB-lite"/>
    </source>
</evidence>
<evidence type="ECO:0000256" key="41">
    <source>
        <dbReference type="ARBA" id="ARBA00048869"/>
    </source>
</evidence>
<comment type="catalytic activity">
    <reaction evidence="44">
        <text>1,2-dihexadecanoyl-sn-glycero-3-phosphocholine + 2 H2O = sn-glycerol 3-phosphocholine + 2 hexadecanoate + 2 H(+)</text>
        <dbReference type="Rhea" id="RHEA:40975"/>
        <dbReference type="ChEBI" id="CHEBI:7896"/>
        <dbReference type="ChEBI" id="CHEBI:15377"/>
        <dbReference type="ChEBI" id="CHEBI:15378"/>
        <dbReference type="ChEBI" id="CHEBI:16870"/>
        <dbReference type="ChEBI" id="CHEBI:72999"/>
    </reaction>
    <physiologicalReaction direction="left-to-right" evidence="44">
        <dbReference type="Rhea" id="RHEA:40976"/>
    </physiologicalReaction>
</comment>
<feature type="compositionally biased region" description="Basic and acidic residues" evidence="47">
    <location>
        <begin position="1030"/>
        <end position="1043"/>
    </location>
</feature>
<evidence type="ECO:0000256" key="1">
    <source>
        <dbReference type="ARBA" id="ARBA00004247"/>
    </source>
</evidence>
<dbReference type="GO" id="GO:0050253">
    <property type="term" value="F:retinyl-palmitate esterase activity"/>
    <property type="evidence" value="ECO:0007669"/>
    <property type="project" value="TreeGrafter"/>
</dbReference>
<comment type="catalytic activity">
    <reaction evidence="32">
        <text>1,2-di-(9Z-octadecenoyl)-sn-glycero-3-phosphocholine + H2O = 1-(9Z-octadecenoyl)-sn-glycero-3-phosphocholine + (9Z)-octadecenoate + H(+)</text>
        <dbReference type="Rhea" id="RHEA:40923"/>
        <dbReference type="ChEBI" id="CHEBI:15377"/>
        <dbReference type="ChEBI" id="CHEBI:15378"/>
        <dbReference type="ChEBI" id="CHEBI:28610"/>
        <dbReference type="ChEBI" id="CHEBI:30823"/>
        <dbReference type="ChEBI" id="CHEBI:74669"/>
    </reaction>
    <physiologicalReaction direction="left-to-right" evidence="32">
        <dbReference type="Rhea" id="RHEA:40924"/>
    </physiologicalReaction>
</comment>
<evidence type="ECO:0000256" key="23">
    <source>
        <dbReference type="ARBA" id="ARBA00033022"/>
    </source>
</evidence>
<keyword evidence="9 49" id="KW-0732">Signal</keyword>
<evidence type="ECO:0000256" key="11">
    <source>
        <dbReference type="ARBA" id="ARBA00022801"/>
    </source>
</evidence>
<evidence type="ECO:0000256" key="34">
    <source>
        <dbReference type="ARBA" id="ARBA00048362"/>
    </source>
</evidence>
<evidence type="ECO:0000313" key="50">
    <source>
        <dbReference type="Ensembl" id="ENSAPLP00020007362.1"/>
    </source>
</evidence>
<dbReference type="PANTHER" id="PTHR21325:SF52">
    <property type="entry name" value="PHOSPHOLIPASE B1, MEMBRANE-ASSOCIATED"/>
    <property type="match status" value="1"/>
</dbReference>
<evidence type="ECO:0000256" key="25">
    <source>
        <dbReference type="ARBA" id="ARBA00047324"/>
    </source>
</evidence>
<evidence type="ECO:0000256" key="26">
    <source>
        <dbReference type="ARBA" id="ARBA00047363"/>
    </source>
</evidence>
<dbReference type="AlphaFoldDB" id="A0A8B9SK04"/>
<dbReference type="CDD" id="cd01824">
    <property type="entry name" value="Phospholipase_B_like"/>
    <property type="match status" value="2"/>
</dbReference>
<evidence type="ECO:0000256" key="13">
    <source>
        <dbReference type="ARBA" id="ARBA00023098"/>
    </source>
</evidence>
<feature type="chain" id="PRO_5034340613" description="Phospholipase B1, membrane-associated" evidence="49">
    <location>
        <begin position="18"/>
        <end position="1043"/>
    </location>
</feature>
<evidence type="ECO:0000256" key="8">
    <source>
        <dbReference type="ARBA" id="ARBA00022692"/>
    </source>
</evidence>
<keyword evidence="14 48" id="KW-0472">Membrane</keyword>
<comment type="catalytic activity">
    <reaction evidence="40">
        <text>1-hexadecanoyl-2-(9Z-octadecenoyl)-sn-glycero-3-phosphocholine + H2O = 1-hexadecanoyl-sn-glycero-3-phosphocholine + (9Z)-octadecenoate + H(+)</text>
        <dbReference type="Rhea" id="RHEA:38779"/>
        <dbReference type="ChEBI" id="CHEBI:15377"/>
        <dbReference type="ChEBI" id="CHEBI:15378"/>
        <dbReference type="ChEBI" id="CHEBI:30823"/>
        <dbReference type="ChEBI" id="CHEBI:72998"/>
        <dbReference type="ChEBI" id="CHEBI:73001"/>
    </reaction>
    <physiologicalReaction direction="left-to-right" evidence="40">
        <dbReference type="Rhea" id="RHEA:38780"/>
    </physiologicalReaction>
</comment>
<evidence type="ECO:0000256" key="46">
    <source>
        <dbReference type="ARBA" id="ARBA00049461"/>
    </source>
</evidence>
<evidence type="ECO:0000256" key="38">
    <source>
        <dbReference type="ARBA" id="ARBA00048613"/>
    </source>
</evidence>
<dbReference type="SUPFAM" id="SSF52266">
    <property type="entry name" value="SGNH hydrolase"/>
    <property type="match status" value="3"/>
</dbReference>
<evidence type="ECO:0000256" key="22">
    <source>
        <dbReference type="ARBA" id="ARBA00031485"/>
    </source>
</evidence>
<evidence type="ECO:0000256" key="29">
    <source>
        <dbReference type="ARBA" id="ARBA00048011"/>
    </source>
</evidence>
<comment type="similarity">
    <text evidence="2">Belongs to the 'GDSL' lipolytic enzyme family. Phospholipase B1 subfamily.</text>
</comment>
<keyword evidence="13" id="KW-0443">Lipid metabolism</keyword>
<evidence type="ECO:0000256" key="27">
    <source>
        <dbReference type="ARBA" id="ARBA00047438"/>
    </source>
</evidence>
<comment type="catalytic activity">
    <reaction evidence="43">
        <text>1-hexadecanoyl-2-(9Z)-octadecenoyl-3-octadecanoyl-sn-glycerol + H2O = 1-hexadecanoyl-3-octadecanoyl-sn-glycerol + (9Z)-octadecenoate + H(+)</text>
        <dbReference type="Rhea" id="RHEA:41103"/>
        <dbReference type="ChEBI" id="CHEBI:15377"/>
        <dbReference type="ChEBI" id="CHEBI:15378"/>
        <dbReference type="ChEBI" id="CHEBI:30823"/>
        <dbReference type="ChEBI" id="CHEBI:77623"/>
        <dbReference type="ChEBI" id="CHEBI:77624"/>
    </reaction>
    <physiologicalReaction direction="left-to-right" evidence="43">
        <dbReference type="Rhea" id="RHEA:41104"/>
    </physiologicalReaction>
</comment>
<keyword evidence="10" id="KW-0677">Repeat</keyword>
<evidence type="ECO:0000256" key="33">
    <source>
        <dbReference type="ARBA" id="ARBA00048227"/>
    </source>
</evidence>
<dbReference type="InterPro" id="IPR038885">
    <property type="entry name" value="PLB1"/>
</dbReference>
<evidence type="ECO:0000256" key="44">
    <source>
        <dbReference type="ARBA" id="ARBA00049363"/>
    </source>
</evidence>
<keyword evidence="7" id="KW-1003">Cell membrane</keyword>
<evidence type="ECO:0000313" key="51">
    <source>
        <dbReference type="Proteomes" id="UP000694400"/>
    </source>
</evidence>
<comment type="catalytic activity">
    <reaction evidence="36">
        <text>1,2,3-tri-(9Z-octadecenoyl)-glycerol + H2O = di-(9Z)-octadecenoylglycerol + (9Z)-octadecenoate + H(+)</text>
        <dbReference type="Rhea" id="RHEA:38575"/>
        <dbReference type="ChEBI" id="CHEBI:15377"/>
        <dbReference type="ChEBI" id="CHEBI:15378"/>
        <dbReference type="ChEBI" id="CHEBI:30823"/>
        <dbReference type="ChEBI" id="CHEBI:53753"/>
        <dbReference type="ChEBI" id="CHEBI:75945"/>
    </reaction>
    <physiologicalReaction direction="left-to-right" evidence="36">
        <dbReference type="Rhea" id="RHEA:38576"/>
    </physiologicalReaction>
</comment>
<sequence length="1043" mass="116792">MSLLFILLCSNPVGNQCNCVHEHSALDDYILRWSYQDAWGKLLESARYDQKDDFTVVLQPSFQEMSVLLRLVSKCKLLHSFWIVSGETECNIQLAFSYLGCIMPEDNRCHHVPADIQVIAALGDSLTAGNGAGSNPHDVLDVLTQYRGLSWSVGGNENISTVTTLANILREFNPSLIGYSTGTGRETTENAALNQAVAGDKSEDVPAQVRRLVDRMKNDTRINMQTDWKLVTLFIGGNDLCKFCEDPIRYSPENYTYNIQIALDMLHREVPRTFVNLVTVLSITSLRELYAEKNVSCPRILMRLLCPCVLKYADNSTEVEQLVNFNKRYQERTKELVESGRYDTREDFTVVLQPFLTHVDMPKTQEGFPDNSYFAPDCFHFSQKSHSQAARALWNNMSLVLVSFCWQVQGTASTCCLITASWLSPLAALWWMKQNEAAAAAMCCQNCDSADLTRWGTDIFSLRCHLSFSDIFREFNAMIEGYSTGTGSVNDLNAFLNQAVPGAEAEHLPTQARALLRLMQTDSRIDFNADWKIITVFIGGNDLCNYCKDPVKTKMQTTTKQFLCRDVDGLLVAGFGFLQLGVQGLVESGRYDTHENFTVIIQPFLRNPTIPLDQDGHPDVSYFSPDCFHPNQKGHSQLARALWNALVSCVGSKIRSMFEFGFALYCTIKRYMYSMLSSNHNMTQFDKLSFQNWGSDLSCSEQTPSSRVPTSVHELQPADIKVIGALGDSLTVSTAMVAELILLCDSVLSLCSIGGDGTLETQTTLPNILKKFSPNIFGFSTGSSKETAGFNVAQRGATARNMSAQARELVELMRSSSEINFKEDWKLITILIGGNDLCQYCFDKVCISEAGVLVWLPRVFVNMVEILEISGLRQIAASSSESLQLVNSGRYEQREDFAVVVQPFFRNTVLPLDRDGKPDLSFFAADCFHFSRKGYAEMAMALWNNMMEPVGEKQTYNNFTYDRSKLKCPTPDKPFLSTVRNSGLRNSVPNTEKTEPSVPYWAVIVAAVAGVLVGSALIWAVSRRTTRHRRETETEKNMKTTSL</sequence>
<comment type="catalytic activity">
    <reaction evidence="34">
        <text>1-hexadecanoyl-2-(9Z,12Z-octadecadienoyl)-sn-glycero-3-phosphocholine + H2O = 2-(9Z,12Z-octadecadienoyl)-sn-glycero-3-phosphocholine + hexadecanoate + H(+)</text>
        <dbReference type="Rhea" id="RHEA:40971"/>
        <dbReference type="ChEBI" id="CHEBI:7896"/>
        <dbReference type="ChEBI" id="CHEBI:15377"/>
        <dbReference type="ChEBI" id="CHEBI:15378"/>
        <dbReference type="ChEBI" id="CHEBI:73002"/>
        <dbReference type="ChEBI" id="CHEBI:76084"/>
    </reaction>
    <physiologicalReaction direction="left-to-right" evidence="34">
        <dbReference type="Rhea" id="RHEA:40972"/>
    </physiologicalReaction>
</comment>
<evidence type="ECO:0000256" key="36">
    <source>
        <dbReference type="ARBA" id="ARBA00048386"/>
    </source>
</evidence>
<evidence type="ECO:0000256" key="3">
    <source>
        <dbReference type="ARBA" id="ARBA00013274"/>
    </source>
</evidence>
<dbReference type="PANTHER" id="PTHR21325">
    <property type="entry name" value="PHOSPHOLIPASE B, PLB1"/>
    <property type="match status" value="1"/>
</dbReference>
<comment type="catalytic activity">
    <reaction evidence="42">
        <text>1-O-hexadecyl-2-(9Z)-octadecenoyl-sn-glycero-3-phosphocholine + H2O = 1-O-hexadecyl-sn-glycero-3-phosphocholine + (9Z)-octadecenoate + H(+)</text>
        <dbReference type="Rhea" id="RHEA:40915"/>
        <dbReference type="ChEBI" id="CHEBI:15377"/>
        <dbReference type="ChEBI" id="CHEBI:15378"/>
        <dbReference type="ChEBI" id="CHEBI:30823"/>
        <dbReference type="ChEBI" id="CHEBI:34112"/>
        <dbReference type="ChEBI" id="CHEBI:64496"/>
    </reaction>
    <physiologicalReaction direction="left-to-right" evidence="42">
        <dbReference type="Rhea" id="RHEA:40916"/>
    </physiologicalReaction>
</comment>
<evidence type="ECO:0000256" key="12">
    <source>
        <dbReference type="ARBA" id="ARBA00022989"/>
    </source>
</evidence>
<evidence type="ECO:0000256" key="37">
    <source>
        <dbReference type="ARBA" id="ARBA00048454"/>
    </source>
</evidence>
<feature type="transmembrane region" description="Helical" evidence="48">
    <location>
        <begin position="1000"/>
        <end position="1021"/>
    </location>
</feature>
<comment type="catalytic activity">
    <reaction evidence="35">
        <text>1-octadecanoyl-2-(9Z,12Z)-octadecadienoyl-sn-glycerol + H2O = 1-octadecanoyl-sn-glycerol + (9Z,12Z)-octadecadienoate + H(+)</text>
        <dbReference type="Rhea" id="RHEA:40927"/>
        <dbReference type="ChEBI" id="CHEBI:15377"/>
        <dbReference type="ChEBI" id="CHEBI:15378"/>
        <dbReference type="ChEBI" id="CHEBI:30245"/>
        <dbReference type="ChEBI" id="CHEBI:75550"/>
        <dbReference type="ChEBI" id="CHEBI:77097"/>
    </reaction>
    <physiologicalReaction direction="left-to-right" evidence="35">
        <dbReference type="Rhea" id="RHEA:40928"/>
    </physiologicalReaction>
</comment>
<keyword evidence="8 48" id="KW-0812">Transmembrane</keyword>
<evidence type="ECO:0000256" key="21">
    <source>
        <dbReference type="ARBA" id="ARBA00031182"/>
    </source>
</evidence>
<comment type="function">
    <text evidence="24">Calcium-independent membrane-associated phospholipase that catalyzes complete diacylation of phospholipids by hydrolyzing both sn-1 and sn-2 fatty acyl chains attached to the glycerol backbone (phospholipase B activity). Has dual phospholipase and lysophospholipase activities toward diacylphospholipids. Preferentially cleaves sn-2 ester bonds over sn-1 bonds. Acts as a lipase toward glycerolipid substrates. Hydrolyzes fatty acyl chains of diacylglycerols with preference for the sn-2 position and of triacylglycerols with not positional selectivity. May also hydrolyze long chain retinyl esters such as retinyl palmitate. May contribute to digestion of dietary phospholipids, glycerolipids and retinoids, facilitating lipid absorption at the brush border.</text>
</comment>
<comment type="catalytic activity">
    <reaction evidence="37">
        <text>a 1-acyl-sn-glycero-3-phosphocholine + H2O = sn-glycerol 3-phosphocholine + a fatty acid + H(+)</text>
        <dbReference type="Rhea" id="RHEA:15177"/>
        <dbReference type="ChEBI" id="CHEBI:15377"/>
        <dbReference type="ChEBI" id="CHEBI:15378"/>
        <dbReference type="ChEBI" id="CHEBI:16870"/>
        <dbReference type="ChEBI" id="CHEBI:28868"/>
        <dbReference type="ChEBI" id="CHEBI:58168"/>
        <dbReference type="EC" id="3.1.1.5"/>
    </reaction>
    <physiologicalReaction direction="left-to-right" evidence="37">
        <dbReference type="Rhea" id="RHEA:15178"/>
    </physiologicalReaction>
</comment>
<dbReference type="GO" id="GO:0004806">
    <property type="term" value="F:triacylglycerol lipase activity"/>
    <property type="evidence" value="ECO:0007669"/>
    <property type="project" value="UniProtKB-EC"/>
</dbReference>
<dbReference type="InterPro" id="IPR036514">
    <property type="entry name" value="SGNH_hydro_sf"/>
</dbReference>
<evidence type="ECO:0000256" key="20">
    <source>
        <dbReference type="ARBA" id="ARBA00029723"/>
    </source>
</evidence>
<comment type="subcellular location">
    <subcellularLocation>
        <location evidence="1">Apical cell membrane</location>
        <topology evidence="1">Single-pass type I membrane protein</topology>
    </subcellularLocation>
</comment>
<comment type="catalytic activity">
    <reaction evidence="27">
        <text>1-(9Z-octadecenoyl)-glycerol + H2O = glycerol + (9Z)-octadecenoate + H(+)</text>
        <dbReference type="Rhea" id="RHEA:38487"/>
        <dbReference type="ChEBI" id="CHEBI:15377"/>
        <dbReference type="ChEBI" id="CHEBI:15378"/>
        <dbReference type="ChEBI" id="CHEBI:17754"/>
        <dbReference type="ChEBI" id="CHEBI:30823"/>
        <dbReference type="ChEBI" id="CHEBI:75342"/>
    </reaction>
    <physiologicalReaction direction="left-to-right" evidence="27">
        <dbReference type="Rhea" id="RHEA:38488"/>
    </physiologicalReaction>
</comment>
<evidence type="ECO:0000256" key="4">
    <source>
        <dbReference type="ARBA" id="ARBA00013278"/>
    </source>
</evidence>
<evidence type="ECO:0000256" key="42">
    <source>
        <dbReference type="ARBA" id="ARBA00048872"/>
    </source>
</evidence>
<comment type="catalytic activity">
    <reaction evidence="26">
        <text>1,3-dihexadecanoyl-2-(9Z-octadecenoyl)glycerol + H2O = 1-hexadecanoyl-2-(9Z-octadecenoyl)-glycerol + hexadecanoate + H(+)</text>
        <dbReference type="Rhea" id="RHEA:40979"/>
        <dbReference type="ChEBI" id="CHEBI:7896"/>
        <dbReference type="ChEBI" id="CHEBI:15377"/>
        <dbReference type="ChEBI" id="CHEBI:15378"/>
        <dbReference type="ChEBI" id="CHEBI:75585"/>
        <dbReference type="ChEBI" id="CHEBI:75688"/>
    </reaction>
    <physiologicalReaction direction="left-to-right" evidence="26">
        <dbReference type="Rhea" id="RHEA:40980"/>
    </physiologicalReaction>
</comment>
<evidence type="ECO:0000256" key="6">
    <source>
        <dbReference type="ARBA" id="ARBA00015133"/>
    </source>
</evidence>
<evidence type="ECO:0000256" key="10">
    <source>
        <dbReference type="ARBA" id="ARBA00022737"/>
    </source>
</evidence>
<evidence type="ECO:0000256" key="14">
    <source>
        <dbReference type="ARBA" id="ARBA00023136"/>
    </source>
</evidence>
<comment type="catalytic activity">
    <reaction evidence="29">
        <text>2,3-di-(9Z)-octadecenoyl-sn-glycerol + H2O = 3-(9Z-octadecenoyl)-sn-glycerol + (9Z)-octadecenoate + H(+)</text>
        <dbReference type="Rhea" id="RHEA:42604"/>
        <dbReference type="ChEBI" id="CHEBI:15377"/>
        <dbReference type="ChEBI" id="CHEBI:15378"/>
        <dbReference type="ChEBI" id="CHEBI:30823"/>
        <dbReference type="ChEBI" id="CHEBI:75824"/>
        <dbReference type="ChEBI" id="CHEBI:75938"/>
    </reaction>
    <physiologicalReaction direction="left-to-right" evidence="29">
        <dbReference type="Rhea" id="RHEA:42605"/>
    </physiologicalReaction>
</comment>
<evidence type="ECO:0000256" key="43">
    <source>
        <dbReference type="ARBA" id="ARBA00048939"/>
    </source>
</evidence>
<name>A0A8B9SK04_ANAPL</name>
<dbReference type="InterPro" id="IPR035547">
    <property type="entry name" value="Phospholipase_B"/>
</dbReference>
<evidence type="ECO:0000256" key="28">
    <source>
        <dbReference type="ARBA" id="ARBA00047459"/>
    </source>
</evidence>
<dbReference type="Proteomes" id="UP000694400">
    <property type="component" value="Chromosome 3"/>
</dbReference>
<comment type="catalytic activity">
    <reaction evidence="19">
        <text>a 1,2-diacyl-sn-glycero-3-phosphocholine + H2O = a 1-acyl-sn-glycero-3-phosphocholine + a fatty acid + H(+)</text>
        <dbReference type="Rhea" id="RHEA:15801"/>
        <dbReference type="ChEBI" id="CHEBI:15377"/>
        <dbReference type="ChEBI" id="CHEBI:15378"/>
        <dbReference type="ChEBI" id="CHEBI:28868"/>
        <dbReference type="ChEBI" id="CHEBI:57643"/>
        <dbReference type="ChEBI" id="CHEBI:58168"/>
        <dbReference type="EC" id="3.1.1.4"/>
    </reaction>
    <physiologicalReaction direction="left-to-right" evidence="19">
        <dbReference type="Rhea" id="RHEA:15802"/>
    </physiologicalReaction>
</comment>
<dbReference type="FunFam" id="3.40.50.1110:FF:000005">
    <property type="entry name" value="Phospholipase B1"/>
    <property type="match status" value="1"/>
</dbReference>
<evidence type="ECO:0000256" key="5">
    <source>
        <dbReference type="ARBA" id="ARBA00013279"/>
    </source>
</evidence>
<evidence type="ECO:0000256" key="19">
    <source>
        <dbReference type="ARBA" id="ARBA00023422"/>
    </source>
</evidence>
<reference evidence="50" key="3">
    <citation type="submission" date="2025-09" db="UniProtKB">
        <authorList>
            <consortium name="Ensembl"/>
        </authorList>
    </citation>
    <scope>IDENTIFICATION</scope>
</reference>
<feature type="signal peptide" evidence="49">
    <location>
        <begin position="1"/>
        <end position="17"/>
    </location>
</feature>
<comment type="catalytic activity">
    <reaction evidence="39">
        <text>1-hexadecanoyl-sn-glycero-3-phosphocholine + H2O = sn-glycerol 3-phosphocholine + hexadecanoate + H(+)</text>
        <dbReference type="Rhea" id="RHEA:40435"/>
        <dbReference type="ChEBI" id="CHEBI:7896"/>
        <dbReference type="ChEBI" id="CHEBI:15377"/>
        <dbReference type="ChEBI" id="CHEBI:15378"/>
        <dbReference type="ChEBI" id="CHEBI:16870"/>
        <dbReference type="ChEBI" id="CHEBI:72998"/>
    </reaction>
    <physiologicalReaction direction="left-to-right" evidence="39">
        <dbReference type="Rhea" id="RHEA:40436"/>
    </physiologicalReaction>
</comment>
<dbReference type="Pfam" id="PF00657">
    <property type="entry name" value="Lipase_GDSL"/>
    <property type="match status" value="3"/>
</dbReference>
<proteinExistence type="inferred from homology"/>
<dbReference type="GO" id="GO:0031526">
    <property type="term" value="C:brush border membrane"/>
    <property type="evidence" value="ECO:0007669"/>
    <property type="project" value="TreeGrafter"/>
</dbReference>
<comment type="catalytic activity">
    <reaction evidence="41">
        <text>1,3-dihexadecanoyl-2-(9Z-octadecenoyl)glycerol + H2O = 1,3-dihexadecanoylglycerol + (9Z)-octadecenoate + H(+)</text>
        <dbReference type="Rhea" id="RHEA:40983"/>
        <dbReference type="ChEBI" id="CHEBI:15377"/>
        <dbReference type="ChEBI" id="CHEBI:15378"/>
        <dbReference type="ChEBI" id="CHEBI:30823"/>
        <dbReference type="ChEBI" id="CHEBI:75688"/>
        <dbReference type="ChEBI" id="CHEBI:77619"/>
    </reaction>
    <physiologicalReaction direction="left-to-right" evidence="41">
        <dbReference type="Rhea" id="RHEA:40984"/>
    </physiologicalReaction>
</comment>
<comment type="catalytic activity">
    <reaction evidence="17">
        <text>a triacylglycerol + H2O = a diacylglycerol + a fatty acid + H(+)</text>
        <dbReference type="Rhea" id="RHEA:12044"/>
        <dbReference type="ChEBI" id="CHEBI:15377"/>
        <dbReference type="ChEBI" id="CHEBI:15378"/>
        <dbReference type="ChEBI" id="CHEBI:17855"/>
        <dbReference type="ChEBI" id="CHEBI:18035"/>
        <dbReference type="ChEBI" id="CHEBI:28868"/>
        <dbReference type="EC" id="3.1.1.3"/>
    </reaction>
    <physiologicalReaction direction="left-to-right" evidence="17">
        <dbReference type="Rhea" id="RHEA:12045"/>
    </physiologicalReaction>
</comment>
<evidence type="ECO:0000256" key="2">
    <source>
        <dbReference type="ARBA" id="ARBA00009979"/>
    </source>
</evidence>
<evidence type="ECO:0000256" key="16">
    <source>
        <dbReference type="ARBA" id="ARBA00023264"/>
    </source>
</evidence>
<dbReference type="InterPro" id="IPR008265">
    <property type="entry name" value="Lipase_GDSL_AS"/>
</dbReference>
<dbReference type="EC" id="3.1.1.4" evidence="4"/>
<evidence type="ECO:0000256" key="24">
    <source>
        <dbReference type="ARBA" id="ARBA00045916"/>
    </source>
</evidence>
<comment type="catalytic activity">
    <reaction evidence="25">
        <text>1-hexadecanoyl-2-(9Z)-octadecenoyl-3-octadecanoyl-sn-glycerol + H2O = 2-(9Z-octadecenoyl)-3-octadecanoyl-sn-glycerol + hexadecanoate + H(+)</text>
        <dbReference type="Rhea" id="RHEA:41107"/>
        <dbReference type="ChEBI" id="CHEBI:7896"/>
        <dbReference type="ChEBI" id="CHEBI:15377"/>
        <dbReference type="ChEBI" id="CHEBI:15378"/>
        <dbReference type="ChEBI" id="CHEBI:75558"/>
        <dbReference type="ChEBI" id="CHEBI:77623"/>
    </reaction>
    <physiologicalReaction direction="left-to-right" evidence="25">
        <dbReference type="Rhea" id="RHEA:41108"/>
    </physiologicalReaction>
</comment>
<keyword evidence="11" id="KW-0378">Hydrolase</keyword>
<comment type="catalytic activity">
    <reaction evidence="38">
        <text>1-hexadecanoyl-2-(9Z-octadecenoyl)-sn-glycero-3-phosphoethanolamine + H2O = 1-hexadecanoyl-sn-glycero-3-phosphoethanolamine + (9Z)-octadecenoate + H(+)</text>
        <dbReference type="Rhea" id="RHEA:40911"/>
        <dbReference type="ChEBI" id="CHEBI:15377"/>
        <dbReference type="ChEBI" id="CHEBI:15378"/>
        <dbReference type="ChEBI" id="CHEBI:30823"/>
        <dbReference type="ChEBI" id="CHEBI:73004"/>
        <dbReference type="ChEBI" id="CHEBI:73007"/>
    </reaction>
    <physiologicalReaction direction="left-to-right" evidence="38">
        <dbReference type="Rhea" id="RHEA:40912"/>
    </physiologicalReaction>
</comment>
<keyword evidence="16" id="KW-1208">Phospholipid metabolism</keyword>
<comment type="catalytic activity">
    <reaction evidence="28">
        <text>1-hexadecanoyl-2-(9Z)-octadecenoyl-3-octadecanoyl-sn-glycerol + H2O = 1-hexadecanoyl-2-(9Z-octadecenoyl)-sn-glycerol + octadecanoate + H(+)</text>
        <dbReference type="Rhea" id="RHEA:41111"/>
        <dbReference type="ChEBI" id="CHEBI:15377"/>
        <dbReference type="ChEBI" id="CHEBI:15378"/>
        <dbReference type="ChEBI" id="CHEBI:25629"/>
        <dbReference type="ChEBI" id="CHEBI:75466"/>
        <dbReference type="ChEBI" id="CHEBI:77623"/>
    </reaction>
    <physiologicalReaction direction="left-to-right" evidence="28">
        <dbReference type="Rhea" id="RHEA:41112"/>
    </physiologicalReaction>
</comment>
<evidence type="ECO:0000256" key="18">
    <source>
        <dbReference type="ARBA" id="ARBA00023408"/>
    </source>
</evidence>
<comment type="catalytic activity">
    <reaction evidence="18">
        <text>1-hexadecanoyl-2-(9Z,12Z-octadecadienoyl)-sn-glycero-3-phosphocholine + H2O = (9Z,12Z)-octadecadienoate + 1-hexadecanoyl-sn-glycero-3-phosphocholine + H(+)</text>
        <dbReference type="Rhea" id="RHEA:40811"/>
        <dbReference type="ChEBI" id="CHEBI:15377"/>
        <dbReference type="ChEBI" id="CHEBI:15378"/>
        <dbReference type="ChEBI" id="CHEBI:30245"/>
        <dbReference type="ChEBI" id="CHEBI:72998"/>
        <dbReference type="ChEBI" id="CHEBI:73002"/>
    </reaction>
    <physiologicalReaction direction="left-to-right" evidence="18">
        <dbReference type="Rhea" id="RHEA:40812"/>
    </physiologicalReaction>
</comment>
<evidence type="ECO:0000256" key="49">
    <source>
        <dbReference type="SAM" id="SignalP"/>
    </source>
</evidence>
<evidence type="ECO:0000256" key="30">
    <source>
        <dbReference type="ARBA" id="ARBA00048015"/>
    </source>
</evidence>
<evidence type="ECO:0000256" key="39">
    <source>
        <dbReference type="ARBA" id="ARBA00048656"/>
    </source>
</evidence>
<keyword evidence="12 48" id="KW-1133">Transmembrane helix</keyword>
<comment type="catalytic activity">
    <reaction evidence="33">
        <text>1,2-dihexadecanoyl-sn-glycero-3-phosphocholine + H2O = 1-hexadecanoyl-sn-glycero-3-phosphocholine + hexadecanoate + H(+)</text>
        <dbReference type="Rhea" id="RHEA:41223"/>
        <dbReference type="ChEBI" id="CHEBI:7896"/>
        <dbReference type="ChEBI" id="CHEBI:15377"/>
        <dbReference type="ChEBI" id="CHEBI:15378"/>
        <dbReference type="ChEBI" id="CHEBI:72998"/>
        <dbReference type="ChEBI" id="CHEBI:72999"/>
    </reaction>
    <physiologicalReaction direction="left-to-right" evidence="33">
        <dbReference type="Rhea" id="RHEA:41224"/>
    </physiologicalReaction>
</comment>
<dbReference type="Ensembl" id="ENSAPLT00020007913.1">
    <property type="protein sequence ID" value="ENSAPLP00020007362.1"/>
    <property type="gene ID" value="ENSAPLG00020005323.1"/>
</dbReference>
<evidence type="ECO:0000256" key="15">
    <source>
        <dbReference type="ARBA" id="ARBA00023180"/>
    </source>
</evidence>
<evidence type="ECO:0000256" key="9">
    <source>
        <dbReference type="ARBA" id="ARBA00022729"/>
    </source>
</evidence>
<evidence type="ECO:0000256" key="48">
    <source>
        <dbReference type="SAM" id="Phobius"/>
    </source>
</evidence>
<evidence type="ECO:0000256" key="45">
    <source>
        <dbReference type="ARBA" id="ARBA00049372"/>
    </source>
</evidence>
<dbReference type="Gene3D" id="3.40.50.1110">
    <property type="entry name" value="SGNH hydrolase"/>
    <property type="match status" value="2"/>
</dbReference>
<comment type="catalytic activity">
    <reaction evidence="30">
        <text>1-hexadecanoyl-2-(9Z-octadecenoyl)-sn-glycero-3-phospho-(1'-sn-glycerol) + H2O = 1-hexadecanoyl-sn-glycero-3-phospho-(1'-sn-glycerol) + (9Z)-octadecenoate + H(+)</text>
        <dbReference type="Rhea" id="RHEA:40919"/>
        <dbReference type="ChEBI" id="CHEBI:15377"/>
        <dbReference type="ChEBI" id="CHEBI:15378"/>
        <dbReference type="ChEBI" id="CHEBI:30823"/>
        <dbReference type="ChEBI" id="CHEBI:72841"/>
        <dbReference type="ChEBI" id="CHEBI:75158"/>
    </reaction>
    <physiologicalReaction direction="left-to-right" evidence="30">
        <dbReference type="Rhea" id="RHEA:40920"/>
    </physiologicalReaction>
</comment>
<keyword evidence="15" id="KW-0325">Glycoprotein</keyword>
<evidence type="ECO:0000256" key="32">
    <source>
        <dbReference type="ARBA" id="ARBA00048058"/>
    </source>
</evidence>
<dbReference type="EC" id="3.1.1.3" evidence="5"/>
<dbReference type="EC" id="3.1.1.5" evidence="3"/>
<dbReference type="GO" id="GO:0006644">
    <property type="term" value="P:phospholipid metabolic process"/>
    <property type="evidence" value="ECO:0007669"/>
    <property type="project" value="TreeGrafter"/>
</dbReference>
<dbReference type="PROSITE" id="PS01098">
    <property type="entry name" value="LIPASE_GDSL_SER"/>
    <property type="match status" value="1"/>
</dbReference>
<reference evidence="50" key="2">
    <citation type="submission" date="2025-08" db="UniProtKB">
        <authorList>
            <consortium name="Ensembl"/>
        </authorList>
    </citation>
    <scope>IDENTIFICATION</scope>
</reference>
<dbReference type="GO" id="GO:0004623">
    <property type="term" value="F:phospholipase A2 activity"/>
    <property type="evidence" value="ECO:0007669"/>
    <property type="project" value="UniProtKB-EC"/>
</dbReference>
<evidence type="ECO:0000256" key="7">
    <source>
        <dbReference type="ARBA" id="ARBA00022475"/>
    </source>
</evidence>
<evidence type="ECO:0000256" key="35">
    <source>
        <dbReference type="ARBA" id="ARBA00048374"/>
    </source>
</evidence>
<dbReference type="InterPro" id="IPR001087">
    <property type="entry name" value="GDSL"/>
</dbReference>
<evidence type="ECO:0000256" key="40">
    <source>
        <dbReference type="ARBA" id="ARBA00048699"/>
    </source>
</evidence>
<evidence type="ECO:0000256" key="17">
    <source>
        <dbReference type="ARBA" id="ARBA00023369"/>
    </source>
</evidence>
<protein>
    <recommendedName>
        <fullName evidence="6">Phospholipase B1, membrane-associated</fullName>
        <ecNumber evidence="5">3.1.1.3</ecNumber>
        <ecNumber evidence="4">3.1.1.4</ecNumber>
        <ecNumber evidence="3">3.1.1.5</ecNumber>
    </recommendedName>
    <alternativeName>
        <fullName evidence="20">Lysophospholipase</fullName>
    </alternativeName>
    <alternativeName>
        <fullName evidence="21">Phospholipase A2</fullName>
    </alternativeName>
    <alternativeName>
        <fullName evidence="23">Phospholipase B/lipase</fullName>
    </alternativeName>
    <alternativeName>
        <fullName evidence="22">Triacylglycerol lipase</fullName>
    </alternativeName>
</protein>
<evidence type="ECO:0000256" key="31">
    <source>
        <dbReference type="ARBA" id="ARBA00048049"/>
    </source>
</evidence>
<feature type="region of interest" description="Disordered" evidence="47">
    <location>
        <begin position="1024"/>
        <end position="1043"/>
    </location>
</feature>
<organism evidence="50 51">
    <name type="scientific">Anas platyrhynchos</name>
    <name type="common">Mallard</name>
    <name type="synonym">Anas boschas</name>
    <dbReference type="NCBI Taxonomy" id="8839"/>
    <lineage>
        <taxon>Eukaryota</taxon>
        <taxon>Metazoa</taxon>
        <taxon>Chordata</taxon>
        <taxon>Craniata</taxon>
        <taxon>Vertebrata</taxon>
        <taxon>Euteleostomi</taxon>
        <taxon>Archelosauria</taxon>
        <taxon>Archosauria</taxon>
        <taxon>Dinosauria</taxon>
        <taxon>Saurischia</taxon>
        <taxon>Theropoda</taxon>
        <taxon>Coelurosauria</taxon>
        <taxon>Aves</taxon>
        <taxon>Neognathae</taxon>
        <taxon>Galloanserae</taxon>
        <taxon>Anseriformes</taxon>
        <taxon>Anatidae</taxon>
        <taxon>Anatinae</taxon>
        <taxon>Anas</taxon>
    </lineage>
</organism>
<reference evidence="50" key="1">
    <citation type="submission" date="2019-08" db="EMBL/GenBank/DDBJ databases">
        <title>Three high-quality genomes provides insights into domestication of ducks.</title>
        <authorList>
            <person name="Hou Z.C."/>
            <person name="Zhu F."/>
            <person name="Yin Z.T."/>
            <person name="Zhang F."/>
        </authorList>
    </citation>
    <scope>NUCLEOTIDE SEQUENCE [LARGE SCALE GENOMIC DNA]</scope>
</reference>
<accession>A0A8B9SK04</accession>